<organism evidence="1 2">
    <name type="scientific">Agrobacterium deltaense NCPPB 1641</name>
    <dbReference type="NCBI Taxonomy" id="1183425"/>
    <lineage>
        <taxon>Bacteria</taxon>
        <taxon>Pseudomonadati</taxon>
        <taxon>Pseudomonadota</taxon>
        <taxon>Alphaproteobacteria</taxon>
        <taxon>Hyphomicrobiales</taxon>
        <taxon>Rhizobiaceae</taxon>
        <taxon>Rhizobium/Agrobacterium group</taxon>
        <taxon>Agrobacterium</taxon>
    </lineage>
</organism>
<dbReference type="Proteomes" id="UP000192140">
    <property type="component" value="Unassembled WGS sequence"/>
</dbReference>
<comment type="caution">
    <text evidence="1">The sequence shown here is derived from an EMBL/GenBank/DDBJ whole genome shotgun (WGS) entry which is preliminary data.</text>
</comment>
<name>A0A1S7U6V9_9HYPH</name>
<evidence type="ECO:0000313" key="2">
    <source>
        <dbReference type="Proteomes" id="UP000192140"/>
    </source>
</evidence>
<keyword evidence="2" id="KW-1185">Reference proteome</keyword>
<accession>A0A1S7U6V9</accession>
<gene>
    <name evidence="1" type="ORF">AGR7A_pAt10035</name>
</gene>
<protein>
    <submittedName>
        <fullName evidence="1">Uncharacterized protein</fullName>
    </submittedName>
</protein>
<evidence type="ECO:0000313" key="1">
    <source>
        <dbReference type="EMBL" id="CVI62654.1"/>
    </source>
</evidence>
<reference evidence="1" key="1">
    <citation type="submission" date="2016-01" db="EMBL/GenBank/DDBJ databases">
        <authorList>
            <person name="Regsiter A."/>
            <person name="william w."/>
        </authorList>
    </citation>
    <scope>NUCLEOTIDE SEQUENCE</scope>
    <source>
        <strain evidence="1">NCPPB 1641</strain>
    </source>
</reference>
<sequence length="92" mass="9811">MSRIGFLLAGEVDAKSRSALETVSGIPNVVECYLAKDLPTRVEFGDPRDRVGYVGVSAPSASDCETALRSALKALTLKDEFFALPHNKAKAA</sequence>
<dbReference type="AlphaFoldDB" id="A0A1S7U6V9"/>
<proteinExistence type="predicted"/>
<dbReference type="EMBL" id="FCNP01000048">
    <property type="protein sequence ID" value="CVI62654.1"/>
    <property type="molecule type" value="Genomic_DNA"/>
</dbReference>